<feature type="region of interest" description="Disordered" evidence="1">
    <location>
        <begin position="1"/>
        <end position="25"/>
    </location>
</feature>
<gene>
    <name evidence="2" type="ORF">DMX08_14970</name>
</gene>
<proteinExistence type="predicted"/>
<protein>
    <submittedName>
        <fullName evidence="2">Uncharacterized protein</fullName>
    </submittedName>
</protein>
<accession>A0A9Q6IH21</accession>
<dbReference type="EMBL" id="QJRN01000008">
    <property type="protein sequence ID" value="PYC36315.1"/>
    <property type="molecule type" value="Genomic_DNA"/>
</dbReference>
<dbReference type="InterPro" id="IPR036240">
    <property type="entry name" value="Gp9-like_sf"/>
</dbReference>
<dbReference type="Proteomes" id="UP000248188">
    <property type="component" value="Unassembled WGS sequence"/>
</dbReference>
<comment type="caution">
    <text evidence="2">The sequence shown here is derived from an EMBL/GenBank/DDBJ whole genome shotgun (WGS) entry which is preliminary data.</text>
</comment>
<dbReference type="AlphaFoldDB" id="A0A9Q6IH21"/>
<name>A0A9Q6IH21_9PSED</name>
<sequence>MTIDPIHLGSAPNDGTGQNLRSGGQVINNNFSELDARTATAQAKAEQGVSDAASAKSAALAAQSSADKAQAKLVGIDQGATKNKSDSELLNRSNHTGAQTADTISNFSQAVRTTTLSGVVLSTSPIIEPDTALVAMGKLQGQVNQRVKTGDFGLGGQLVPDVSANAATDTRFYRAYNDADSANLGLTAGIHLQRDPDRNAEISLNWLDESMQFRISNSMGTRGKWQKVVKVGDYGITGSLRRAIAGTNINNLPGYTHRVWIDPSSSGGPVAGQDWVIEHMFIDTGYAFQQAQSLDPIRPGVYTRSQNAGVWSQWISSGVETITNANGTAVKFPDGTAICWFSKGPTITTGTAIGSGFQSAAVTRYTYPISFVGEVESISVAPHVVYVSGPSQAWCTLSSKTTTYCDVVALGFHSGIQVRTGFFAVGRWKA</sequence>
<dbReference type="SUPFAM" id="SSF50017">
    <property type="entry name" value="gp9"/>
    <property type="match status" value="1"/>
</dbReference>
<dbReference type="RefSeq" id="WP_110652367.1">
    <property type="nucleotide sequence ID" value="NZ_QJRN01000008.1"/>
</dbReference>
<dbReference type="CDD" id="cd19958">
    <property type="entry name" value="pyocin_knob"/>
    <property type="match status" value="1"/>
</dbReference>
<reference evidence="2 3" key="1">
    <citation type="submission" date="2018-06" db="EMBL/GenBank/DDBJ databases">
        <title>Pseudomonas diversity within urban Lake Michigan freshwaters.</title>
        <authorList>
            <person name="Batrich M."/>
            <person name="Hatzopoulos T."/>
            <person name="Putonti C."/>
        </authorList>
    </citation>
    <scope>NUCLEOTIDE SEQUENCE [LARGE SCALE GENOMIC DNA]</scope>
    <source>
        <strain evidence="2 3">MB-090624</strain>
    </source>
</reference>
<feature type="compositionally biased region" description="Polar residues" evidence="1">
    <location>
        <begin position="13"/>
        <end position="25"/>
    </location>
</feature>
<organism evidence="2 3">
    <name type="scientific">Pseudomonas protegens</name>
    <dbReference type="NCBI Taxonomy" id="380021"/>
    <lineage>
        <taxon>Bacteria</taxon>
        <taxon>Pseudomonadati</taxon>
        <taxon>Pseudomonadota</taxon>
        <taxon>Gammaproteobacteria</taxon>
        <taxon>Pseudomonadales</taxon>
        <taxon>Pseudomonadaceae</taxon>
        <taxon>Pseudomonas</taxon>
    </lineage>
</organism>
<evidence type="ECO:0000313" key="3">
    <source>
        <dbReference type="Proteomes" id="UP000248188"/>
    </source>
</evidence>
<evidence type="ECO:0000256" key="1">
    <source>
        <dbReference type="SAM" id="MobiDB-lite"/>
    </source>
</evidence>
<evidence type="ECO:0000313" key="2">
    <source>
        <dbReference type="EMBL" id="PYC36315.1"/>
    </source>
</evidence>